<dbReference type="SUPFAM" id="SSF50715">
    <property type="entry name" value="Ribosomal protein L25-like"/>
    <property type="match status" value="1"/>
</dbReference>
<name>A0A9D4Z9T1_ADICA</name>
<dbReference type="GO" id="GO:0022625">
    <property type="term" value="C:cytosolic large ribosomal subunit"/>
    <property type="evidence" value="ECO:0007669"/>
    <property type="project" value="TreeGrafter"/>
</dbReference>
<dbReference type="GO" id="GO:0003735">
    <property type="term" value="F:structural constituent of ribosome"/>
    <property type="evidence" value="ECO:0007669"/>
    <property type="project" value="InterPro"/>
</dbReference>
<dbReference type="GO" id="GO:0006412">
    <property type="term" value="P:translation"/>
    <property type="evidence" value="ECO:0007669"/>
    <property type="project" value="InterPro"/>
</dbReference>
<organism evidence="2 3">
    <name type="scientific">Adiantum capillus-veneris</name>
    <name type="common">Maidenhair fern</name>
    <dbReference type="NCBI Taxonomy" id="13818"/>
    <lineage>
        <taxon>Eukaryota</taxon>
        <taxon>Viridiplantae</taxon>
        <taxon>Streptophyta</taxon>
        <taxon>Embryophyta</taxon>
        <taxon>Tracheophyta</taxon>
        <taxon>Polypodiopsida</taxon>
        <taxon>Polypodiidae</taxon>
        <taxon>Polypodiales</taxon>
        <taxon>Pteridineae</taxon>
        <taxon>Pteridaceae</taxon>
        <taxon>Vittarioideae</taxon>
        <taxon>Adiantum</taxon>
    </lineage>
</organism>
<dbReference type="Pfam" id="PF14693">
    <property type="entry name" value="Ribosomal_TL5_C"/>
    <property type="match status" value="1"/>
</dbReference>
<comment type="caution">
    <text evidence="2">The sequence shown here is derived from an EMBL/GenBank/DDBJ whole genome shotgun (WGS) entry which is preliminary data.</text>
</comment>
<dbReference type="InterPro" id="IPR037121">
    <property type="entry name" value="Ribosomal_bL25_C"/>
</dbReference>
<feature type="domain" description="Large ribosomal subunit protein bL25 beta" evidence="1">
    <location>
        <begin position="166"/>
        <end position="230"/>
    </location>
</feature>
<dbReference type="GO" id="GO:0008097">
    <property type="term" value="F:5S rRNA binding"/>
    <property type="evidence" value="ECO:0007669"/>
    <property type="project" value="TreeGrafter"/>
</dbReference>
<reference evidence="2" key="1">
    <citation type="submission" date="2021-01" db="EMBL/GenBank/DDBJ databases">
        <title>Adiantum capillus-veneris genome.</title>
        <authorList>
            <person name="Fang Y."/>
            <person name="Liao Q."/>
        </authorList>
    </citation>
    <scope>NUCLEOTIDE SEQUENCE</scope>
    <source>
        <strain evidence="2">H3</strain>
        <tissue evidence="2">Leaf</tissue>
    </source>
</reference>
<dbReference type="EMBL" id="JABFUD020000017">
    <property type="protein sequence ID" value="KAI5067538.1"/>
    <property type="molecule type" value="Genomic_DNA"/>
</dbReference>
<dbReference type="InterPro" id="IPR020057">
    <property type="entry name" value="Ribosomal_bL25_b-dom"/>
</dbReference>
<protein>
    <recommendedName>
        <fullName evidence="1">Large ribosomal subunit protein bL25 beta domain-containing protein</fullName>
    </recommendedName>
</protein>
<accession>A0A9D4Z9T1</accession>
<dbReference type="PANTHER" id="PTHR33284">
    <property type="entry name" value="RIBOSOMAL PROTEIN L25/GLN-TRNA SYNTHETASE, ANTI-CODON-BINDING DOMAIN-CONTAINING PROTEIN"/>
    <property type="match status" value="1"/>
</dbReference>
<dbReference type="PANTHER" id="PTHR33284:SF1">
    <property type="entry name" value="RIBOSOMAL PROTEIN L25_GLN-TRNA SYNTHETASE, ANTI-CODON-BINDING DOMAIN-CONTAINING PROTEIN"/>
    <property type="match status" value="1"/>
</dbReference>
<evidence type="ECO:0000313" key="2">
    <source>
        <dbReference type="EMBL" id="KAI5067538.1"/>
    </source>
</evidence>
<dbReference type="OrthoDB" id="193674at2759"/>
<gene>
    <name evidence="2" type="ORF">GOP47_0018066</name>
</gene>
<evidence type="ECO:0000259" key="1">
    <source>
        <dbReference type="Pfam" id="PF14693"/>
    </source>
</evidence>
<dbReference type="Proteomes" id="UP000886520">
    <property type="component" value="Chromosome 17"/>
</dbReference>
<dbReference type="InterPro" id="IPR020930">
    <property type="entry name" value="Ribosomal_uL5_bac-type"/>
</dbReference>
<sequence>MLVNRFLRYPISIFHSAQILLSRGRSTYAPQEAQEQPAPSKELISSNCSNSEIITLWASYRLRGGEKLHELRKKGMVASMVSDFDAENRTQYNHYIALQRKEVWGYVTQMGRQDFMSHFYNLALHEHPESDQIRHVIKVYPRKLYLINGRRTILNVAFVRARHNVKLRMIIPLKFRGRTVCPGLINGGKLVVLKKAVSCLVYPDEVPPYIEVDVSKLKVGERILLDDLNVDLASRRQAGYVVCEVKKYQLVRPSRSRSLAWREFPDIFTLDYDWGR</sequence>
<keyword evidence="3" id="KW-1185">Reference proteome</keyword>
<proteinExistence type="predicted"/>
<dbReference type="InterPro" id="IPR011035">
    <property type="entry name" value="Ribosomal_bL25/Gln-tRNA_synth"/>
</dbReference>
<dbReference type="Gene3D" id="2.170.120.20">
    <property type="entry name" value="Ribosomal protein L25, beta domain"/>
    <property type="match status" value="1"/>
</dbReference>
<evidence type="ECO:0000313" key="3">
    <source>
        <dbReference type="Proteomes" id="UP000886520"/>
    </source>
</evidence>
<dbReference type="AlphaFoldDB" id="A0A9D4Z9T1"/>